<feature type="non-terminal residue" evidence="1">
    <location>
        <position position="1"/>
    </location>
</feature>
<protein>
    <submittedName>
        <fullName evidence="1">Uncharacterized protein</fullName>
    </submittedName>
</protein>
<dbReference type="OrthoDB" id="644294at2759"/>
<name>A0A843VZJ7_COLES</name>
<dbReference type="EMBL" id="NMUH01003195">
    <property type="protein sequence ID" value="MQM04323.1"/>
    <property type="molecule type" value="Genomic_DNA"/>
</dbReference>
<comment type="caution">
    <text evidence="1">The sequence shown here is derived from an EMBL/GenBank/DDBJ whole genome shotgun (WGS) entry which is preliminary data.</text>
</comment>
<evidence type="ECO:0000313" key="2">
    <source>
        <dbReference type="Proteomes" id="UP000652761"/>
    </source>
</evidence>
<keyword evidence="2" id="KW-1185">Reference proteome</keyword>
<dbReference type="PANTHER" id="PTHR37754:SF4">
    <property type="entry name" value="EF-HAND DOMAIN-CONTAINING PROTEIN"/>
    <property type="match status" value="1"/>
</dbReference>
<sequence length="221" mass="24598">AKLPIILALAWEAAPLGSSTPLKRFLLAPARENAGSFLLAAAVGTARDGRVRPAMGQNLGSLWSRIQGKQQVQRICDKVFDKYSDDTDHLALDKLHLVILLVYNYINKSFPKPHKSPPSRAEIDDVVEDIEGRTNGIKKISRAEFCELIMKWLHRDLRTYMRNKVLHVLTAAGTMAAITKRAAMPVPWLHRVVDKVPIPLLTSAYTVGFAVLDNVQVDVKL</sequence>
<reference evidence="1" key="1">
    <citation type="submission" date="2017-07" db="EMBL/GenBank/DDBJ databases">
        <title>Taro Niue Genome Assembly and Annotation.</title>
        <authorList>
            <person name="Atibalentja N."/>
            <person name="Keating K."/>
            <person name="Fields C.J."/>
        </authorList>
    </citation>
    <scope>NUCLEOTIDE SEQUENCE</scope>
    <source>
        <strain evidence="1">Niue_2</strain>
        <tissue evidence="1">Leaf</tissue>
    </source>
</reference>
<accession>A0A843VZJ7</accession>
<evidence type="ECO:0000313" key="1">
    <source>
        <dbReference type="EMBL" id="MQM04323.1"/>
    </source>
</evidence>
<organism evidence="1 2">
    <name type="scientific">Colocasia esculenta</name>
    <name type="common">Wild taro</name>
    <name type="synonym">Arum esculentum</name>
    <dbReference type="NCBI Taxonomy" id="4460"/>
    <lineage>
        <taxon>Eukaryota</taxon>
        <taxon>Viridiplantae</taxon>
        <taxon>Streptophyta</taxon>
        <taxon>Embryophyta</taxon>
        <taxon>Tracheophyta</taxon>
        <taxon>Spermatophyta</taxon>
        <taxon>Magnoliopsida</taxon>
        <taxon>Liliopsida</taxon>
        <taxon>Araceae</taxon>
        <taxon>Aroideae</taxon>
        <taxon>Colocasieae</taxon>
        <taxon>Colocasia</taxon>
    </lineage>
</organism>
<proteinExistence type="predicted"/>
<dbReference type="PANTHER" id="PTHR37754">
    <property type="entry name" value="CALCIUM ION-BINDING PROTEIN"/>
    <property type="match status" value="1"/>
</dbReference>
<gene>
    <name evidence="1" type="ORF">Taro_037115</name>
</gene>
<dbReference type="Proteomes" id="UP000652761">
    <property type="component" value="Unassembled WGS sequence"/>
</dbReference>
<dbReference type="AlphaFoldDB" id="A0A843VZJ7"/>